<evidence type="ECO:0000313" key="2">
    <source>
        <dbReference type="EMBL" id="NEX80283.1"/>
    </source>
</evidence>
<dbReference type="RefSeq" id="WP_163252753.1">
    <property type="nucleotide sequence ID" value="NZ_JAAIUV010000040.1"/>
</dbReference>
<feature type="transmembrane region" description="Helical" evidence="1">
    <location>
        <begin position="76"/>
        <end position="96"/>
    </location>
</feature>
<dbReference type="AlphaFoldDB" id="A0A6B3TTX4"/>
<feature type="transmembrane region" description="Helical" evidence="1">
    <location>
        <begin position="102"/>
        <end position="123"/>
    </location>
</feature>
<organism evidence="2 3">
    <name type="scientific">Neobacillus thermocopriae</name>
    <dbReference type="NCBI Taxonomy" id="1215031"/>
    <lineage>
        <taxon>Bacteria</taxon>
        <taxon>Bacillati</taxon>
        <taxon>Bacillota</taxon>
        <taxon>Bacilli</taxon>
        <taxon>Bacillales</taxon>
        <taxon>Bacillaceae</taxon>
        <taxon>Neobacillus</taxon>
    </lineage>
</organism>
<feature type="transmembrane region" description="Helical" evidence="1">
    <location>
        <begin position="161"/>
        <end position="180"/>
    </location>
</feature>
<gene>
    <name evidence="2" type="ORF">G4Z05_15740</name>
</gene>
<comment type="caution">
    <text evidence="2">The sequence shown here is derived from an EMBL/GenBank/DDBJ whole genome shotgun (WGS) entry which is preliminary data.</text>
</comment>
<reference evidence="2" key="1">
    <citation type="submission" date="2020-02" db="EMBL/GenBank/DDBJ databases">
        <title>Bacillus sedimentmangrovi sp. nov., isolated from sediment of the mangrove ecosystem.</title>
        <authorList>
            <person name="Liu G."/>
        </authorList>
    </citation>
    <scope>NUCLEOTIDE SEQUENCE [LARGE SCALE GENOMIC DNA]</scope>
    <source>
        <strain evidence="2">SgZ-7</strain>
    </source>
</reference>
<name>A0A6B3TTX4_9BACI</name>
<sequence>MEGTLFYWGFWLFWVIATFFLPNQNPYRMKLAATILISIILSKYYLILGKFEMNISGLFLLITSYFFLSHEKWSTIIYSIICSLIISLAYTGFQLLEIFDPVWVIFKREWMLAVGMVFLTILLQNTLKGRLLVVLSGTIQGEVLYSIILNKNNLPHQVSDLNYLDVCSLISILLVIWSLLENVGVIFQNHWSFLEKSKQKSS</sequence>
<evidence type="ECO:0000256" key="1">
    <source>
        <dbReference type="SAM" id="Phobius"/>
    </source>
</evidence>
<dbReference type="PIRSF" id="PIRSF036710">
    <property type="entry name" value="YphA_Bacsu"/>
    <property type="match status" value="1"/>
</dbReference>
<keyword evidence="1" id="KW-1133">Transmembrane helix</keyword>
<dbReference type="Proteomes" id="UP000481621">
    <property type="component" value="Unassembled WGS sequence"/>
</dbReference>
<evidence type="ECO:0000313" key="3">
    <source>
        <dbReference type="Proteomes" id="UP000481621"/>
    </source>
</evidence>
<dbReference type="EMBL" id="JAAIUV010000040">
    <property type="protein sequence ID" value="NEX80283.1"/>
    <property type="molecule type" value="Genomic_DNA"/>
</dbReference>
<protein>
    <submittedName>
        <fullName evidence="2">Uncharacterized protein</fullName>
    </submittedName>
</protein>
<keyword evidence="1" id="KW-0472">Membrane</keyword>
<feature type="transmembrane region" description="Helical" evidence="1">
    <location>
        <begin position="6"/>
        <end position="22"/>
    </location>
</feature>
<dbReference type="InterPro" id="IPR014617">
    <property type="entry name" value="YphA_Bacsu"/>
</dbReference>
<feature type="transmembrane region" description="Helical" evidence="1">
    <location>
        <begin position="53"/>
        <end position="69"/>
    </location>
</feature>
<keyword evidence="1" id="KW-0812">Transmembrane</keyword>
<accession>A0A6B3TTX4</accession>
<keyword evidence="3" id="KW-1185">Reference proteome</keyword>
<dbReference type="Pfam" id="PF24124">
    <property type="entry name" value="YphA"/>
    <property type="match status" value="1"/>
</dbReference>
<proteinExistence type="predicted"/>